<dbReference type="InterPro" id="IPR027417">
    <property type="entry name" value="P-loop_NTPase"/>
</dbReference>
<keyword evidence="2" id="KW-0378">Hydrolase</keyword>
<proteinExistence type="predicted"/>
<evidence type="ECO:0000256" key="4">
    <source>
        <dbReference type="ARBA" id="ARBA00022840"/>
    </source>
</evidence>
<reference evidence="6 7" key="1">
    <citation type="journal article" date="2018" name="Science">
        <title>The opium poppy genome and morphinan production.</title>
        <authorList>
            <person name="Guo L."/>
            <person name="Winzer T."/>
            <person name="Yang X."/>
            <person name="Li Y."/>
            <person name="Ning Z."/>
            <person name="He Z."/>
            <person name="Teodor R."/>
            <person name="Lu Y."/>
            <person name="Bowser T.A."/>
            <person name="Graham I.A."/>
            <person name="Ye K."/>
        </authorList>
    </citation>
    <scope>NUCLEOTIDE SEQUENCE [LARGE SCALE GENOMIC DNA]</scope>
    <source>
        <strain evidence="7">cv. HN1</strain>
        <tissue evidence="6">Leaves</tissue>
    </source>
</reference>
<dbReference type="Pfam" id="PF13361">
    <property type="entry name" value="UvrD_C"/>
    <property type="match status" value="1"/>
</dbReference>
<protein>
    <recommendedName>
        <fullName evidence="5">UvrD-like helicase C-terminal domain-containing protein</fullName>
    </recommendedName>
</protein>
<dbReference type="InterPro" id="IPR039904">
    <property type="entry name" value="TRANK1"/>
</dbReference>
<evidence type="ECO:0000256" key="3">
    <source>
        <dbReference type="ARBA" id="ARBA00022806"/>
    </source>
</evidence>
<dbReference type="PANTHER" id="PTHR21529">
    <property type="entry name" value="MAMMARY TURMOR VIRUS RECEPTOR HOMOLOG 1, 2 MTVR1, 2"/>
    <property type="match status" value="1"/>
</dbReference>
<keyword evidence="3" id="KW-0347">Helicase</keyword>
<dbReference type="Proteomes" id="UP000316621">
    <property type="component" value="Chromosome 2"/>
</dbReference>
<dbReference type="AlphaFoldDB" id="A0A4Y7INR1"/>
<evidence type="ECO:0000313" key="7">
    <source>
        <dbReference type="Proteomes" id="UP000316621"/>
    </source>
</evidence>
<dbReference type="InterPro" id="IPR014017">
    <property type="entry name" value="DNA_helicase_UvrD-like_C"/>
</dbReference>
<organism evidence="6 7">
    <name type="scientific">Papaver somniferum</name>
    <name type="common">Opium poppy</name>
    <dbReference type="NCBI Taxonomy" id="3469"/>
    <lineage>
        <taxon>Eukaryota</taxon>
        <taxon>Viridiplantae</taxon>
        <taxon>Streptophyta</taxon>
        <taxon>Embryophyta</taxon>
        <taxon>Tracheophyta</taxon>
        <taxon>Spermatophyta</taxon>
        <taxon>Magnoliopsida</taxon>
        <taxon>Ranunculales</taxon>
        <taxon>Papaveraceae</taxon>
        <taxon>Papaveroideae</taxon>
        <taxon>Papaver</taxon>
    </lineage>
</organism>
<feature type="domain" description="UvrD-like helicase C-terminal" evidence="5">
    <location>
        <begin position="417"/>
        <end position="558"/>
    </location>
</feature>
<evidence type="ECO:0000256" key="1">
    <source>
        <dbReference type="ARBA" id="ARBA00022741"/>
    </source>
</evidence>
<dbReference type="GO" id="GO:0005524">
    <property type="term" value="F:ATP binding"/>
    <property type="evidence" value="ECO:0007669"/>
    <property type="project" value="UniProtKB-KW"/>
</dbReference>
<dbReference type="Gramene" id="RZC50524">
    <property type="protein sequence ID" value="RZC50524"/>
    <property type="gene ID" value="C5167_018951"/>
</dbReference>
<keyword evidence="1" id="KW-0547">Nucleotide-binding</keyword>
<dbReference type="GO" id="GO:0004386">
    <property type="term" value="F:helicase activity"/>
    <property type="evidence" value="ECO:0007669"/>
    <property type="project" value="UniProtKB-KW"/>
</dbReference>
<dbReference type="SUPFAM" id="SSF52540">
    <property type="entry name" value="P-loop containing nucleoside triphosphate hydrolases"/>
    <property type="match status" value="1"/>
</dbReference>
<gene>
    <name evidence="6" type="ORF">C5167_018951</name>
</gene>
<dbReference type="PANTHER" id="PTHR21529:SF4">
    <property type="entry name" value="TPR AND ANKYRIN REPEAT-CONTAINING PROTEIN 1"/>
    <property type="match status" value="1"/>
</dbReference>
<keyword evidence="7" id="KW-1185">Reference proteome</keyword>
<dbReference type="Gene3D" id="3.40.50.300">
    <property type="entry name" value="P-loop containing nucleotide triphosphate hydrolases"/>
    <property type="match status" value="1"/>
</dbReference>
<accession>A0A4Y7INR1</accession>
<dbReference type="EMBL" id="CM010716">
    <property type="protein sequence ID" value="RZC50524.1"/>
    <property type="molecule type" value="Genomic_DNA"/>
</dbReference>
<evidence type="ECO:0000256" key="2">
    <source>
        <dbReference type="ARBA" id="ARBA00022801"/>
    </source>
</evidence>
<name>A0A4Y7INR1_PAPSO</name>
<evidence type="ECO:0000313" key="6">
    <source>
        <dbReference type="EMBL" id="RZC50524.1"/>
    </source>
</evidence>
<sequence>MELTVVHDEKNTSRQEWEEMEPYRDGGFWHSLWILGNDKVLSYSGSFGTSLVQEAKNRQCFFNADEDEDLCKVILDAKGQLNQLDDLLTENSILFKCSRWKVHFSDNFKRSFLKLKSCQTQKLVIALLLKLSSGWRPKKLKIDSLYRSSLHVRQFKVQGDLYIVSTVDVTKCLNYTQVLKIWDLLPVVEIPALLRRLHSVLCMKLEVPMIWSTLGDIVRYKKFRTEVGCFSGMGESDEECHLENSKLRDSLLLMKFYSLSSGIVHRLLCASDGTELELPFEVTDQESDVIVFPESTFILGRSGTGKTTVLTMKMIRLEQHHYFSSEGIIEMESNALICAPSMSSITEDHGVSKDPVLIYGGYSSAENSATSMFDMDDTTEFRGIPDSFSDIQPDCYPLVITFRKFLMMLDGSMENSYFDRFRDVRELSQGKSNFNHFDNGVDVSGSIIGFGAEQVILVRNDSTKKEICSLIGKKALVLTIVESKGLEFQDVLLYKFFETSPLKKNWRLVYGYMKEKSLLDITNLDSFPCFSEGKHKILCSELKQLYVAITRTKQRLWIYENLWEFSNPIFGYWKKLQVVQVRKLDESLAHEMRATSSNTDWSLRGIKLFNEGNTEMAALCFQRSGDSFKEKWAKAAGLRASADRMRGLNFESARVALLEAASIYEDIGKFELSANCLTQSKKYKRAGMLYLEKFEETKLEDAGDCFSLAGCCSTAADIYCRANLFSKCLSVCTKGKLFEMGLNFIETWRGKSNLVANAAKTRE</sequence>
<dbReference type="GO" id="GO:0016787">
    <property type="term" value="F:hydrolase activity"/>
    <property type="evidence" value="ECO:0007669"/>
    <property type="project" value="UniProtKB-KW"/>
</dbReference>
<evidence type="ECO:0000259" key="5">
    <source>
        <dbReference type="Pfam" id="PF13361"/>
    </source>
</evidence>
<keyword evidence="4" id="KW-0067">ATP-binding</keyword>